<protein>
    <submittedName>
        <fullName evidence="3">Uncharacterized protein</fullName>
    </submittedName>
</protein>
<name>A0A2X0IY67_9ACTN</name>
<feature type="transmembrane region" description="Helical" evidence="2">
    <location>
        <begin position="88"/>
        <end position="110"/>
    </location>
</feature>
<dbReference type="EMBL" id="QKYN01000101">
    <property type="protein sequence ID" value="RAG82836.1"/>
    <property type="molecule type" value="Genomic_DNA"/>
</dbReference>
<evidence type="ECO:0000256" key="1">
    <source>
        <dbReference type="SAM" id="MobiDB-lite"/>
    </source>
</evidence>
<keyword evidence="4" id="KW-1185">Reference proteome</keyword>
<feature type="transmembrane region" description="Helical" evidence="2">
    <location>
        <begin position="150"/>
        <end position="169"/>
    </location>
</feature>
<feature type="region of interest" description="Disordered" evidence="1">
    <location>
        <begin position="1"/>
        <end position="62"/>
    </location>
</feature>
<gene>
    <name evidence="3" type="ORF">DN069_25400</name>
</gene>
<evidence type="ECO:0000256" key="2">
    <source>
        <dbReference type="SAM" id="Phobius"/>
    </source>
</evidence>
<accession>A0A2X0IY67</accession>
<feature type="transmembrane region" description="Helical" evidence="2">
    <location>
        <begin position="181"/>
        <end position="201"/>
    </location>
</feature>
<evidence type="ECO:0000313" key="4">
    <source>
        <dbReference type="Proteomes" id="UP000248889"/>
    </source>
</evidence>
<keyword evidence="2" id="KW-0812">Transmembrane</keyword>
<reference evidence="3 4" key="1">
    <citation type="submission" date="2018-06" db="EMBL/GenBank/DDBJ databases">
        <title>Streptacidiphilus pinicola sp. nov., isolated from pine grove soil.</title>
        <authorList>
            <person name="Roh S.G."/>
            <person name="Park S."/>
            <person name="Kim M.-K."/>
            <person name="Yun B.-R."/>
            <person name="Park J."/>
            <person name="Kim M.J."/>
            <person name="Kim Y.S."/>
            <person name="Kim S.B."/>
        </authorList>
    </citation>
    <scope>NUCLEOTIDE SEQUENCE [LARGE SCALE GENOMIC DNA]</scope>
    <source>
        <strain evidence="3 4">MMS16-CNU450</strain>
    </source>
</reference>
<proteinExistence type="predicted"/>
<keyword evidence="2" id="KW-1133">Transmembrane helix</keyword>
<dbReference type="OrthoDB" id="3853425at2"/>
<dbReference type="Proteomes" id="UP000248889">
    <property type="component" value="Unassembled WGS sequence"/>
</dbReference>
<comment type="caution">
    <text evidence="3">The sequence shown here is derived from an EMBL/GenBank/DDBJ whole genome shotgun (WGS) entry which is preliminary data.</text>
</comment>
<keyword evidence="2" id="KW-0472">Membrane</keyword>
<sequence length="218" mass="22251">MTTPGPTTPGGPSAPTDPSDVPGFGPAAPMKPTGDVAADPKTVSMGVAPKQAWSPRPNNVLSPEQKELDELTDDELDALTQDSVSKGVLGGAAAVVSAALGVISLSGSYLGTVVQQRQGVIGQITSKSNADLVKTEFTDAWHRVAEWNGVFALVAVLVGAATVFGGAFLSTKEIPSWVKAVAWAGVVLGVIGLFISASIYFDWFMSPLKAPATASTGG</sequence>
<organism evidence="3 4">
    <name type="scientific">Streptacidiphilus pinicola</name>
    <dbReference type="NCBI Taxonomy" id="2219663"/>
    <lineage>
        <taxon>Bacteria</taxon>
        <taxon>Bacillati</taxon>
        <taxon>Actinomycetota</taxon>
        <taxon>Actinomycetes</taxon>
        <taxon>Kitasatosporales</taxon>
        <taxon>Streptomycetaceae</taxon>
        <taxon>Streptacidiphilus</taxon>
    </lineage>
</organism>
<evidence type="ECO:0000313" key="3">
    <source>
        <dbReference type="EMBL" id="RAG82836.1"/>
    </source>
</evidence>
<feature type="compositionally biased region" description="Low complexity" evidence="1">
    <location>
        <begin position="1"/>
        <end position="20"/>
    </location>
</feature>
<dbReference type="AlphaFoldDB" id="A0A2X0IY67"/>
<dbReference type="RefSeq" id="WP_111504625.1">
    <property type="nucleotide sequence ID" value="NZ_QKYN01000101.1"/>
</dbReference>